<dbReference type="NCBIfam" id="TIGR01782">
    <property type="entry name" value="TonB-Xanth-Caul"/>
    <property type="match status" value="1"/>
</dbReference>
<sequence length="938" mass="104773">MFKRTHLASAVLVAMSCQFAFAQDDQDAQTTPTQDGSDVEVIEVSGVRASLSKAINIKRQNVQIVDSIVAEDIGEFPDNNVVEALQRVTGIQVTDRASGEVNTVTVRGLTDVTTTINGRNVFTASGRAVALADIPAALLKTVNVYKTRSASQIGSGIAGQIDVKTQRPFDFDDRTFVLAGRAIHQEQADKTDPQLSFLATDTWEVDGGDFGALLNVSYTRTNFRDQSITAGAMLPFATENPSAQKLDGSGYGPLERIFPDQCSPQCWSPGMENGLPFAAGSTLNINGTDEPYYLSRDAIFGSDFQGERERPAVNLSLQWAPNDYSTYTFEGFYNGYEQESFNSLFFQFVDWWGDVDPNDPVGLIDGTNIIESRYVNNAFNFTSGDVTQSETDSYLLSLGGDWQINDFLNVKSEVYYQKSEFTTEFFAVRGTTSQPRLYVETNDGNDIPSLVYENSDPTNASLYNVGETFENGSSSEGDSITWTVDAEYFVDNAFFTKVQFGSFVDRRTAEQGNYDFTGGVIGGLLSDYDENLQYRNENFFDGNATFPESWVAADGYYAFANRDRYRELSGLTGIYQDQFGQDAPRIRTNFDIEETTIALYAEAEYNTELFGKVLDGEIGLRYEMNEADMTFFTLDPTLPPQSTAERDDNTLLPSLVARYHLTDDLMARVAYTETIRRPAFEQLNAYTSYQPDLTDVGYGTGTGGNPNLEPVESQNWDFALEWYFAPESSVYATYFTRDIEGIVFDSIVAEQYQGPTDDAPGTYIVSKPANTSNGKLDGWELGTVYFPENLPGMLDGLGVQASYTILDSEQDIPLFNEDGGIDGYDTRPIFGVSDTSYSAILIYDNEELSMRLSYVWRDDFLNNYEDRLFANPLGVYREPEKSMDFQLSYDATEDLTVTFDATNLTEEIYQSYYEYPSTHNFGSALYSRTFALGFRYRM</sequence>
<dbReference type="KEGG" id="salk:FBQ74_03100"/>
<feature type="chain" id="PRO_5023008269" evidence="10">
    <location>
        <begin position="23"/>
        <end position="938"/>
    </location>
</feature>
<keyword evidence="7 8" id="KW-0998">Cell outer membrane</keyword>
<gene>
    <name evidence="13" type="ORF">FBQ74_03100</name>
</gene>
<dbReference type="AlphaFoldDB" id="A0A5B7YD28"/>
<dbReference type="PROSITE" id="PS52016">
    <property type="entry name" value="TONB_DEPENDENT_REC_3"/>
    <property type="match status" value="1"/>
</dbReference>
<evidence type="ECO:0000256" key="9">
    <source>
        <dbReference type="RuleBase" id="RU003357"/>
    </source>
</evidence>
<dbReference type="InterPro" id="IPR000531">
    <property type="entry name" value="Beta-barrel_TonB"/>
</dbReference>
<keyword evidence="6 8" id="KW-0472">Membrane</keyword>
<dbReference type="RefSeq" id="WP_139755272.1">
    <property type="nucleotide sequence ID" value="NZ_CP039852.1"/>
</dbReference>
<evidence type="ECO:0000259" key="12">
    <source>
        <dbReference type="Pfam" id="PF07715"/>
    </source>
</evidence>
<accession>A0A5B7YD28</accession>
<dbReference type="Proteomes" id="UP000304912">
    <property type="component" value="Chromosome"/>
</dbReference>
<evidence type="ECO:0000256" key="1">
    <source>
        <dbReference type="ARBA" id="ARBA00004571"/>
    </source>
</evidence>
<dbReference type="InterPro" id="IPR037066">
    <property type="entry name" value="Plug_dom_sf"/>
</dbReference>
<proteinExistence type="inferred from homology"/>
<dbReference type="InterPro" id="IPR036942">
    <property type="entry name" value="Beta-barrel_TonB_sf"/>
</dbReference>
<evidence type="ECO:0000256" key="4">
    <source>
        <dbReference type="ARBA" id="ARBA00022692"/>
    </source>
</evidence>
<dbReference type="EMBL" id="CP039852">
    <property type="protein sequence ID" value="QCZ92519.1"/>
    <property type="molecule type" value="Genomic_DNA"/>
</dbReference>
<comment type="subcellular location">
    <subcellularLocation>
        <location evidence="1 8">Cell outer membrane</location>
        <topology evidence="1 8">Multi-pass membrane protein</topology>
    </subcellularLocation>
</comment>
<keyword evidence="13" id="KW-0675">Receptor</keyword>
<evidence type="ECO:0000256" key="8">
    <source>
        <dbReference type="PROSITE-ProRule" id="PRU01360"/>
    </source>
</evidence>
<evidence type="ECO:0000256" key="2">
    <source>
        <dbReference type="ARBA" id="ARBA00022448"/>
    </source>
</evidence>
<evidence type="ECO:0000313" key="14">
    <source>
        <dbReference type="Proteomes" id="UP000304912"/>
    </source>
</evidence>
<comment type="similarity">
    <text evidence="8 9">Belongs to the TonB-dependent receptor family.</text>
</comment>
<dbReference type="SUPFAM" id="SSF56935">
    <property type="entry name" value="Porins"/>
    <property type="match status" value="1"/>
</dbReference>
<keyword evidence="14" id="KW-1185">Reference proteome</keyword>
<evidence type="ECO:0000256" key="7">
    <source>
        <dbReference type="ARBA" id="ARBA00023237"/>
    </source>
</evidence>
<dbReference type="Gene3D" id="2.170.130.10">
    <property type="entry name" value="TonB-dependent receptor, plug domain"/>
    <property type="match status" value="1"/>
</dbReference>
<dbReference type="GO" id="GO:0009279">
    <property type="term" value="C:cell outer membrane"/>
    <property type="evidence" value="ECO:0007669"/>
    <property type="project" value="UniProtKB-SubCell"/>
</dbReference>
<keyword evidence="3 8" id="KW-1134">Transmembrane beta strand</keyword>
<evidence type="ECO:0000256" key="3">
    <source>
        <dbReference type="ARBA" id="ARBA00022452"/>
    </source>
</evidence>
<dbReference type="Pfam" id="PF00593">
    <property type="entry name" value="TonB_dep_Rec_b-barrel"/>
    <property type="match status" value="1"/>
</dbReference>
<dbReference type="InterPro" id="IPR039426">
    <property type="entry name" value="TonB-dep_rcpt-like"/>
</dbReference>
<dbReference type="OrthoDB" id="8727862at2"/>
<dbReference type="PANTHER" id="PTHR40980:SF3">
    <property type="entry name" value="TONB-DEPENDENT RECEPTOR-LIKE BETA-BARREL DOMAIN-CONTAINING PROTEIN"/>
    <property type="match status" value="1"/>
</dbReference>
<feature type="domain" description="TonB-dependent receptor plug" evidence="12">
    <location>
        <begin position="59"/>
        <end position="158"/>
    </location>
</feature>
<dbReference type="PROSITE" id="PS51257">
    <property type="entry name" value="PROKAR_LIPOPROTEIN"/>
    <property type="match status" value="1"/>
</dbReference>
<keyword evidence="5 9" id="KW-0798">TonB box</keyword>
<feature type="domain" description="TonB-dependent receptor-like beta-barrel" evidence="11">
    <location>
        <begin position="438"/>
        <end position="904"/>
    </location>
</feature>
<keyword evidence="10" id="KW-0732">Signal</keyword>
<evidence type="ECO:0000256" key="5">
    <source>
        <dbReference type="ARBA" id="ARBA00023077"/>
    </source>
</evidence>
<dbReference type="Pfam" id="PF07715">
    <property type="entry name" value="Plug"/>
    <property type="match status" value="1"/>
</dbReference>
<protein>
    <submittedName>
        <fullName evidence="13">TonB-dependent receptor</fullName>
    </submittedName>
</protein>
<dbReference type="Gene3D" id="2.40.170.20">
    <property type="entry name" value="TonB-dependent receptor, beta-barrel domain"/>
    <property type="match status" value="1"/>
</dbReference>
<evidence type="ECO:0000256" key="6">
    <source>
        <dbReference type="ARBA" id="ARBA00023136"/>
    </source>
</evidence>
<keyword evidence="4 8" id="KW-0812">Transmembrane</keyword>
<evidence type="ECO:0000313" key="13">
    <source>
        <dbReference type="EMBL" id="QCZ92519.1"/>
    </source>
</evidence>
<organism evidence="13 14">
    <name type="scientific">Salinimonas iocasae</name>
    <dbReference type="NCBI Taxonomy" id="2572577"/>
    <lineage>
        <taxon>Bacteria</taxon>
        <taxon>Pseudomonadati</taxon>
        <taxon>Pseudomonadota</taxon>
        <taxon>Gammaproteobacteria</taxon>
        <taxon>Alteromonadales</taxon>
        <taxon>Alteromonadaceae</taxon>
        <taxon>Alteromonas/Salinimonas group</taxon>
        <taxon>Salinimonas</taxon>
    </lineage>
</organism>
<keyword evidence="2 8" id="KW-0813">Transport</keyword>
<dbReference type="InterPro" id="IPR010104">
    <property type="entry name" value="TonB_rcpt_bac"/>
</dbReference>
<dbReference type="InterPro" id="IPR012910">
    <property type="entry name" value="Plug_dom"/>
</dbReference>
<dbReference type="PANTHER" id="PTHR40980">
    <property type="entry name" value="PLUG DOMAIN-CONTAINING PROTEIN"/>
    <property type="match status" value="1"/>
</dbReference>
<name>A0A5B7YD28_9ALTE</name>
<feature type="signal peptide" evidence="10">
    <location>
        <begin position="1"/>
        <end position="22"/>
    </location>
</feature>
<reference evidence="13 14" key="1">
    <citation type="submission" date="2019-04" db="EMBL/GenBank/DDBJ databases">
        <title>Salinimonas iocasae sp. nov., a halophilic bacterium isolated from the outer tube casing of tubeworms in Okinawa Trough.</title>
        <authorList>
            <person name="Zhang H."/>
            <person name="Wang H."/>
            <person name="Li C."/>
        </authorList>
    </citation>
    <scope>NUCLEOTIDE SEQUENCE [LARGE SCALE GENOMIC DNA]</scope>
    <source>
        <strain evidence="13 14">KX18D6</strain>
    </source>
</reference>
<evidence type="ECO:0000256" key="10">
    <source>
        <dbReference type="SAM" id="SignalP"/>
    </source>
</evidence>
<evidence type="ECO:0000259" key="11">
    <source>
        <dbReference type="Pfam" id="PF00593"/>
    </source>
</evidence>